<gene>
    <name evidence="2" type="ORF">DH2020_028915</name>
</gene>
<evidence type="ECO:0000313" key="2">
    <source>
        <dbReference type="EMBL" id="KAK6137355.1"/>
    </source>
</evidence>
<dbReference type="EMBL" id="JABTTQ020000847">
    <property type="protein sequence ID" value="KAK6137355.1"/>
    <property type="molecule type" value="Genomic_DNA"/>
</dbReference>
<organism evidence="2 3">
    <name type="scientific">Rehmannia glutinosa</name>
    <name type="common">Chinese foxglove</name>
    <dbReference type="NCBI Taxonomy" id="99300"/>
    <lineage>
        <taxon>Eukaryota</taxon>
        <taxon>Viridiplantae</taxon>
        <taxon>Streptophyta</taxon>
        <taxon>Embryophyta</taxon>
        <taxon>Tracheophyta</taxon>
        <taxon>Spermatophyta</taxon>
        <taxon>Magnoliopsida</taxon>
        <taxon>eudicotyledons</taxon>
        <taxon>Gunneridae</taxon>
        <taxon>Pentapetalae</taxon>
        <taxon>asterids</taxon>
        <taxon>lamiids</taxon>
        <taxon>Lamiales</taxon>
        <taxon>Orobanchaceae</taxon>
        <taxon>Rehmannieae</taxon>
        <taxon>Rehmannia</taxon>
    </lineage>
</organism>
<evidence type="ECO:0000256" key="1">
    <source>
        <dbReference type="SAM" id="MobiDB-lite"/>
    </source>
</evidence>
<dbReference type="Proteomes" id="UP001318860">
    <property type="component" value="Unassembled WGS sequence"/>
</dbReference>
<keyword evidence="3" id="KW-1185">Reference proteome</keyword>
<name>A0ABR0VST2_REHGL</name>
<comment type="caution">
    <text evidence="2">The sequence shown here is derived from an EMBL/GenBank/DDBJ whole genome shotgun (WGS) entry which is preliminary data.</text>
</comment>
<feature type="compositionally biased region" description="Polar residues" evidence="1">
    <location>
        <begin position="29"/>
        <end position="46"/>
    </location>
</feature>
<evidence type="ECO:0000313" key="3">
    <source>
        <dbReference type="Proteomes" id="UP001318860"/>
    </source>
</evidence>
<feature type="region of interest" description="Disordered" evidence="1">
    <location>
        <begin position="13"/>
        <end position="46"/>
    </location>
</feature>
<accession>A0ABR0VST2</accession>
<sequence length="93" mass="10466">MVYDHAAIQLRGPDALTNFTPPPAKDNKTSSGYNSGESQNNAKSPKSVLQNEAVMLSLTTFFFGHTKSKIINVWRASIFFPEHYRLKYHTSFA</sequence>
<proteinExistence type="predicted"/>
<protein>
    <submittedName>
        <fullName evidence="2">Uncharacterized protein</fullName>
    </submittedName>
</protein>
<reference evidence="2 3" key="1">
    <citation type="journal article" date="2021" name="Comput. Struct. Biotechnol. J.">
        <title>De novo genome assembly of the potent medicinal plant Rehmannia glutinosa using nanopore technology.</title>
        <authorList>
            <person name="Ma L."/>
            <person name="Dong C."/>
            <person name="Song C."/>
            <person name="Wang X."/>
            <person name="Zheng X."/>
            <person name="Niu Y."/>
            <person name="Chen S."/>
            <person name="Feng W."/>
        </authorList>
    </citation>
    <scope>NUCLEOTIDE SEQUENCE [LARGE SCALE GENOMIC DNA]</scope>
    <source>
        <strain evidence="2">DH-2019</strain>
    </source>
</reference>